<feature type="transmembrane region" description="Helical" evidence="10">
    <location>
        <begin position="793"/>
        <end position="816"/>
    </location>
</feature>
<dbReference type="InterPro" id="IPR028082">
    <property type="entry name" value="Peripla_BP_I"/>
</dbReference>
<name>A0A914AAZ3_PATMI</name>
<keyword evidence="14" id="KW-1185">Reference proteome</keyword>
<dbReference type="InterPro" id="IPR017978">
    <property type="entry name" value="GPCR_3_C"/>
</dbReference>
<dbReference type="OMA" id="RTLENFC"/>
<dbReference type="PRINTS" id="PR01176">
    <property type="entry name" value="GABABRECEPTR"/>
</dbReference>
<keyword evidence="9" id="KW-0807">Transducer</keyword>
<feature type="domain" description="G-protein coupled receptors family 3 profile" evidence="12">
    <location>
        <begin position="568"/>
        <end position="825"/>
    </location>
</feature>
<evidence type="ECO:0000256" key="8">
    <source>
        <dbReference type="ARBA" id="ARBA00023180"/>
    </source>
</evidence>
<dbReference type="PROSITE" id="PS50259">
    <property type="entry name" value="G_PROTEIN_RECEP_F3_4"/>
    <property type="match status" value="1"/>
</dbReference>
<dbReference type="EnsemblMetazoa" id="XM_038204688.1">
    <property type="protein sequence ID" value="XP_038060616.1"/>
    <property type="gene ID" value="LOC119731516"/>
</dbReference>
<organism evidence="13 14">
    <name type="scientific">Patiria miniata</name>
    <name type="common">Bat star</name>
    <name type="synonym">Asterina miniata</name>
    <dbReference type="NCBI Taxonomy" id="46514"/>
    <lineage>
        <taxon>Eukaryota</taxon>
        <taxon>Metazoa</taxon>
        <taxon>Echinodermata</taxon>
        <taxon>Eleutherozoa</taxon>
        <taxon>Asterozoa</taxon>
        <taxon>Asteroidea</taxon>
        <taxon>Valvatacea</taxon>
        <taxon>Valvatida</taxon>
        <taxon>Asterinidae</taxon>
        <taxon>Patiria</taxon>
    </lineage>
</organism>
<comment type="subcellular location">
    <subcellularLocation>
        <location evidence="1">Cell membrane</location>
        <topology evidence="1">Multi-pass membrane protein</topology>
    </subcellularLocation>
</comment>
<evidence type="ECO:0000313" key="13">
    <source>
        <dbReference type="EnsemblMetazoa" id="XP_038060616.1"/>
    </source>
</evidence>
<reference evidence="13" key="1">
    <citation type="submission" date="2022-11" db="UniProtKB">
        <authorList>
            <consortium name="EnsemblMetazoa"/>
        </authorList>
    </citation>
    <scope>IDENTIFICATION</scope>
</reference>
<feature type="signal peptide" evidence="11">
    <location>
        <begin position="1"/>
        <end position="18"/>
    </location>
</feature>
<protein>
    <recommendedName>
        <fullName evidence="12">G-protein coupled receptors family 3 profile domain-containing protein</fullName>
    </recommendedName>
</protein>
<dbReference type="PRINTS" id="PR00248">
    <property type="entry name" value="GPCRMGR"/>
</dbReference>
<accession>A0A914AAZ3</accession>
<dbReference type="Pfam" id="PF01094">
    <property type="entry name" value="ANF_receptor"/>
    <property type="match status" value="1"/>
</dbReference>
<dbReference type="Proteomes" id="UP000887568">
    <property type="component" value="Unplaced"/>
</dbReference>
<keyword evidence="11" id="KW-0732">Signal</keyword>
<feature type="transmembrane region" description="Helical" evidence="10">
    <location>
        <begin position="680"/>
        <end position="702"/>
    </location>
</feature>
<dbReference type="InterPro" id="IPR050726">
    <property type="entry name" value="mGluR"/>
</dbReference>
<evidence type="ECO:0000256" key="10">
    <source>
        <dbReference type="SAM" id="Phobius"/>
    </source>
</evidence>
<evidence type="ECO:0000256" key="7">
    <source>
        <dbReference type="ARBA" id="ARBA00023170"/>
    </source>
</evidence>
<keyword evidence="3 10" id="KW-0812">Transmembrane</keyword>
<keyword evidence="6 10" id="KW-0472">Membrane</keyword>
<keyword evidence="5" id="KW-0297">G-protein coupled receptor</keyword>
<feature type="transmembrane region" description="Helical" evidence="10">
    <location>
        <begin position="605"/>
        <end position="626"/>
    </location>
</feature>
<evidence type="ECO:0000256" key="11">
    <source>
        <dbReference type="SAM" id="SignalP"/>
    </source>
</evidence>
<feature type="chain" id="PRO_5038115410" description="G-protein coupled receptors family 3 profile domain-containing protein" evidence="11">
    <location>
        <begin position="19"/>
        <end position="874"/>
    </location>
</feature>
<dbReference type="Gene3D" id="2.10.50.30">
    <property type="entry name" value="GPCR, family 3, nine cysteines domain"/>
    <property type="match status" value="1"/>
</dbReference>
<dbReference type="PANTHER" id="PTHR24060">
    <property type="entry name" value="METABOTROPIC GLUTAMATE RECEPTOR"/>
    <property type="match status" value="1"/>
</dbReference>
<evidence type="ECO:0000256" key="1">
    <source>
        <dbReference type="ARBA" id="ARBA00004651"/>
    </source>
</evidence>
<keyword evidence="8" id="KW-0325">Glycoprotein</keyword>
<dbReference type="Pfam" id="PF00003">
    <property type="entry name" value="7tm_3"/>
    <property type="match status" value="1"/>
</dbReference>
<dbReference type="GO" id="GO:0004930">
    <property type="term" value="F:G protein-coupled receptor activity"/>
    <property type="evidence" value="ECO:0007669"/>
    <property type="project" value="UniProtKB-KW"/>
</dbReference>
<evidence type="ECO:0000256" key="2">
    <source>
        <dbReference type="ARBA" id="ARBA00022475"/>
    </source>
</evidence>
<evidence type="ECO:0000256" key="9">
    <source>
        <dbReference type="ARBA" id="ARBA00023224"/>
    </source>
</evidence>
<dbReference type="RefSeq" id="XP_038060616.1">
    <property type="nucleotide sequence ID" value="XM_038204688.1"/>
</dbReference>
<evidence type="ECO:0000259" key="12">
    <source>
        <dbReference type="PROSITE" id="PS50259"/>
    </source>
</evidence>
<feature type="transmembrane region" description="Helical" evidence="10">
    <location>
        <begin position="732"/>
        <end position="753"/>
    </location>
</feature>
<keyword evidence="2" id="KW-1003">Cell membrane</keyword>
<dbReference type="InterPro" id="IPR000337">
    <property type="entry name" value="GPCR_3"/>
</dbReference>
<dbReference type="InterPro" id="IPR038550">
    <property type="entry name" value="GPCR_3_9-Cys_sf"/>
</dbReference>
<sequence length="874" mass="95765">MGRSGLVLLAVCIQFTFGAHLPPEVCSIYTQTGDVYIGGVFSLHADDEPEGKERGVPQGCKTRLPISSLQVVEAMVYAVKTINDNDTILPNVTLGFMIHDDCSRDEYAMWGSLSLLMGARAVIEGASCKIPGMTSGNKDQCVVGLVGTGRTSSSETVSSTAGLFERPLVSYGATGQELLDGEAFPYYFSTIAFDEYKNKVILDILDYFEWQYVALVYAAGYDTLDMMEDLKNAAVVRHVCMHINVMVSEVPTEKELNTMVNLLQNNKYAKVVVLLASSAVTVNAVFSAALEADPPMNLTWIVSTASENVQILQSRLAQGSLFIEYDTPELNGFERYFRSLTNGNTENPWFKEFCVDLDKCMSSSTEGFSKTIPTLAPTMDAVYALAYALDETIRRMNCSGMISNCLTSHGAETVFAGMLRVVSFPGTRGEFRFSEDIRSVSGHFIIKNMHEIDGTFRMVEVGSWSSGSSTRTRRLMSVTPLTIDESLIQWNRDLGDKTPRSTCKEECGPGYVEEALAKRCCWGCRACYSDEIVNGTNCIKCQQVQWPNDNQTACVDLVPVTVTWLNPSSIMLVSLVCLGLLLCSLSAIGMIKYRHHPLIKASSRELSCVNILGLVLGYLAVLPLLHPPGPLVCGTAQVLYALAFTMMYAPLLLKVNRIYRIFESSAKSAKSPKYTGPRAQLLIVALLVAVQAMLILITAVAIPTTWTSVRKLFPTPTTNQPRTLENFCRLDLGFLVASSYNVLLSLACCFYAFKARNVPGNYNEAKFYAASVYTTLVLSLSALPVYFNAETAVALAVSVSLVPIMDGYVTLFCIYLTKLYAVIFKKAGDDDGQPNEKATVRGGSLQLKNRTAFVSDGNATKVHPSTSYGEKSTY</sequence>
<proteinExistence type="predicted"/>
<dbReference type="Gene3D" id="3.40.50.2300">
    <property type="match status" value="2"/>
</dbReference>
<feature type="transmembrane region" description="Helical" evidence="10">
    <location>
        <begin position="638"/>
        <end position="659"/>
    </location>
</feature>
<evidence type="ECO:0000256" key="3">
    <source>
        <dbReference type="ARBA" id="ARBA00022692"/>
    </source>
</evidence>
<evidence type="ECO:0000313" key="14">
    <source>
        <dbReference type="Proteomes" id="UP000887568"/>
    </source>
</evidence>
<feature type="transmembrane region" description="Helical" evidence="10">
    <location>
        <begin position="765"/>
        <end position="787"/>
    </location>
</feature>
<keyword evidence="4 10" id="KW-1133">Transmembrane helix</keyword>
<keyword evidence="7" id="KW-0675">Receptor</keyword>
<dbReference type="GeneID" id="119731516"/>
<dbReference type="GO" id="GO:0005886">
    <property type="term" value="C:plasma membrane"/>
    <property type="evidence" value="ECO:0007669"/>
    <property type="project" value="UniProtKB-SubCell"/>
</dbReference>
<feature type="transmembrane region" description="Helical" evidence="10">
    <location>
        <begin position="570"/>
        <end position="593"/>
    </location>
</feature>
<dbReference type="CDD" id="cd13953">
    <property type="entry name" value="7tm_classC_mGluR-like"/>
    <property type="match status" value="1"/>
</dbReference>
<dbReference type="SUPFAM" id="SSF53822">
    <property type="entry name" value="Periplasmic binding protein-like I"/>
    <property type="match status" value="1"/>
</dbReference>
<dbReference type="AlphaFoldDB" id="A0A914AAZ3"/>
<dbReference type="InterPro" id="IPR001828">
    <property type="entry name" value="ANF_lig-bd_rcpt"/>
</dbReference>
<dbReference type="OrthoDB" id="5984008at2759"/>
<evidence type="ECO:0000256" key="5">
    <source>
        <dbReference type="ARBA" id="ARBA00023040"/>
    </source>
</evidence>
<evidence type="ECO:0000256" key="4">
    <source>
        <dbReference type="ARBA" id="ARBA00022989"/>
    </source>
</evidence>
<evidence type="ECO:0000256" key="6">
    <source>
        <dbReference type="ARBA" id="ARBA00023136"/>
    </source>
</evidence>